<feature type="region of interest" description="Disordered" evidence="2">
    <location>
        <begin position="1"/>
        <end position="31"/>
    </location>
</feature>
<dbReference type="GO" id="GO:0045505">
    <property type="term" value="F:dynein intermediate chain binding"/>
    <property type="evidence" value="ECO:0007669"/>
    <property type="project" value="TreeGrafter"/>
</dbReference>
<evidence type="ECO:0000313" key="4">
    <source>
        <dbReference type="Proteomes" id="UP001374579"/>
    </source>
</evidence>
<dbReference type="Gene3D" id="3.30.1140.40">
    <property type="entry name" value="Tctex-1"/>
    <property type="match status" value="1"/>
</dbReference>
<name>A0AAN9B8N6_9CAEN</name>
<dbReference type="PANTHER" id="PTHR21255:SF23">
    <property type="entry name" value="DYNEIN LIGHT CHAIN"/>
    <property type="match status" value="1"/>
</dbReference>
<dbReference type="CDD" id="cd21451">
    <property type="entry name" value="DLC-like_TCTEX1D"/>
    <property type="match status" value="1"/>
</dbReference>
<dbReference type="PANTHER" id="PTHR21255">
    <property type="entry name" value="T-COMPLEX-ASSOCIATED-TESTIS-EXPRESSED 1/ DYNEIN LIGHT CHAIN"/>
    <property type="match status" value="1"/>
</dbReference>
<dbReference type="GO" id="GO:0005868">
    <property type="term" value="C:cytoplasmic dynein complex"/>
    <property type="evidence" value="ECO:0007669"/>
    <property type="project" value="TreeGrafter"/>
</dbReference>
<keyword evidence="4" id="KW-1185">Reference proteome</keyword>
<dbReference type="Proteomes" id="UP001374579">
    <property type="component" value="Unassembled WGS sequence"/>
</dbReference>
<dbReference type="EMBL" id="JBAMIC010000011">
    <property type="protein sequence ID" value="KAK7101351.1"/>
    <property type="molecule type" value="Genomic_DNA"/>
</dbReference>
<dbReference type="Pfam" id="PF03645">
    <property type="entry name" value="Tctex-1"/>
    <property type="match status" value="1"/>
</dbReference>
<dbReference type="GO" id="GO:0007018">
    <property type="term" value="P:microtubule-based movement"/>
    <property type="evidence" value="ECO:0007669"/>
    <property type="project" value="TreeGrafter"/>
</dbReference>
<accession>A0AAN9B8N6</accession>
<comment type="similarity">
    <text evidence="1">Belongs to the dynein light chain Tctex-type family.</text>
</comment>
<feature type="compositionally biased region" description="Polar residues" evidence="2">
    <location>
        <begin position="9"/>
        <end position="31"/>
    </location>
</feature>
<dbReference type="AlphaFoldDB" id="A0AAN9B8N6"/>
<dbReference type="InterPro" id="IPR038586">
    <property type="entry name" value="Tctex-1-like_sf"/>
</dbReference>
<dbReference type="GO" id="GO:0005737">
    <property type="term" value="C:cytoplasm"/>
    <property type="evidence" value="ECO:0007669"/>
    <property type="project" value="TreeGrafter"/>
</dbReference>
<evidence type="ECO:0008006" key="5">
    <source>
        <dbReference type="Google" id="ProtNLM"/>
    </source>
</evidence>
<dbReference type="InterPro" id="IPR005334">
    <property type="entry name" value="Tctex-1-like"/>
</dbReference>
<evidence type="ECO:0000256" key="2">
    <source>
        <dbReference type="SAM" id="MobiDB-lite"/>
    </source>
</evidence>
<evidence type="ECO:0000313" key="3">
    <source>
        <dbReference type="EMBL" id="KAK7101351.1"/>
    </source>
</evidence>
<sequence>MDKFPARRQGNQWGSRQGNNNNNVLKTSSFSTKTTMDSVALPDRAAVMGMGGGQSGRRTGIGLNRRSVKMAASEADKHFKVKLVEKSAEQVMSEKLKDVVYDSNACRDMSPEVASAIVERLREFCVQQYKLVCVLSLGSLKEKPGVQFGSRCLWNKDTDNFVSVRYSNGSVYAVALIFGLYFESTE</sequence>
<reference evidence="3 4" key="1">
    <citation type="submission" date="2024-02" db="EMBL/GenBank/DDBJ databases">
        <title>Chromosome-scale genome assembly of the rough periwinkle Littorina saxatilis.</title>
        <authorList>
            <person name="De Jode A."/>
            <person name="Faria R."/>
            <person name="Formenti G."/>
            <person name="Sims Y."/>
            <person name="Smith T.P."/>
            <person name="Tracey A."/>
            <person name="Wood J.M.D."/>
            <person name="Zagrodzka Z.B."/>
            <person name="Johannesson K."/>
            <person name="Butlin R.K."/>
            <person name="Leder E.H."/>
        </authorList>
    </citation>
    <scope>NUCLEOTIDE SEQUENCE [LARGE SCALE GENOMIC DNA]</scope>
    <source>
        <strain evidence="3">Snail1</strain>
        <tissue evidence="3">Muscle</tissue>
    </source>
</reference>
<organism evidence="3 4">
    <name type="scientific">Littorina saxatilis</name>
    <dbReference type="NCBI Taxonomy" id="31220"/>
    <lineage>
        <taxon>Eukaryota</taxon>
        <taxon>Metazoa</taxon>
        <taxon>Spiralia</taxon>
        <taxon>Lophotrochozoa</taxon>
        <taxon>Mollusca</taxon>
        <taxon>Gastropoda</taxon>
        <taxon>Caenogastropoda</taxon>
        <taxon>Littorinimorpha</taxon>
        <taxon>Littorinoidea</taxon>
        <taxon>Littorinidae</taxon>
        <taxon>Littorina</taxon>
    </lineage>
</organism>
<evidence type="ECO:0000256" key="1">
    <source>
        <dbReference type="ARBA" id="ARBA00005361"/>
    </source>
</evidence>
<gene>
    <name evidence="3" type="ORF">V1264_024142</name>
</gene>
<proteinExistence type="inferred from homology"/>
<comment type="caution">
    <text evidence="3">The sequence shown here is derived from an EMBL/GenBank/DDBJ whole genome shotgun (WGS) entry which is preliminary data.</text>
</comment>
<protein>
    <recommendedName>
        <fullName evidence="5">Dynein light chain</fullName>
    </recommendedName>
</protein>